<accession>B4M7Q4</accession>
<feature type="region of interest" description="Disordered" evidence="1">
    <location>
        <begin position="1"/>
        <end position="43"/>
    </location>
</feature>
<dbReference type="OrthoDB" id="8019026at2759"/>
<dbReference type="EMBL" id="CH940653">
    <property type="protein sequence ID" value="EDW62821.1"/>
    <property type="molecule type" value="Genomic_DNA"/>
</dbReference>
<evidence type="ECO:0000313" key="3">
    <source>
        <dbReference type="Proteomes" id="UP000008792"/>
    </source>
</evidence>
<dbReference type="KEGG" id="dvi:6633452"/>
<feature type="region of interest" description="Disordered" evidence="1">
    <location>
        <begin position="91"/>
        <end position="112"/>
    </location>
</feature>
<dbReference type="HOGENOM" id="CLU_2173574_0_0_1"/>
<protein>
    <submittedName>
        <fullName evidence="2">Uncharacterized protein</fullName>
    </submittedName>
</protein>
<evidence type="ECO:0000313" key="2">
    <source>
        <dbReference type="EMBL" id="EDW62821.1"/>
    </source>
</evidence>
<dbReference type="OMA" id="DEYQRQC"/>
<dbReference type="AlphaFoldDB" id="B4M7Q4"/>
<organism evidence="2 3">
    <name type="scientific">Drosophila virilis</name>
    <name type="common">Fruit fly</name>
    <dbReference type="NCBI Taxonomy" id="7244"/>
    <lineage>
        <taxon>Eukaryota</taxon>
        <taxon>Metazoa</taxon>
        <taxon>Ecdysozoa</taxon>
        <taxon>Arthropoda</taxon>
        <taxon>Hexapoda</taxon>
        <taxon>Insecta</taxon>
        <taxon>Pterygota</taxon>
        <taxon>Neoptera</taxon>
        <taxon>Endopterygota</taxon>
        <taxon>Diptera</taxon>
        <taxon>Brachycera</taxon>
        <taxon>Muscomorpha</taxon>
        <taxon>Ephydroidea</taxon>
        <taxon>Drosophilidae</taxon>
        <taxon>Drosophila</taxon>
    </lineage>
</organism>
<reference evidence="2 3" key="1">
    <citation type="journal article" date="2007" name="Nature">
        <title>Evolution of genes and genomes on the Drosophila phylogeny.</title>
        <authorList>
            <consortium name="Drosophila 12 Genomes Consortium"/>
            <person name="Clark A.G."/>
            <person name="Eisen M.B."/>
            <person name="Smith D.R."/>
            <person name="Bergman C.M."/>
            <person name="Oliver B."/>
            <person name="Markow T.A."/>
            <person name="Kaufman T.C."/>
            <person name="Kellis M."/>
            <person name="Gelbart W."/>
            <person name="Iyer V.N."/>
            <person name="Pollard D.A."/>
            <person name="Sackton T.B."/>
            <person name="Larracuente A.M."/>
            <person name="Singh N.D."/>
            <person name="Abad J.P."/>
            <person name="Abt D.N."/>
            <person name="Adryan B."/>
            <person name="Aguade M."/>
            <person name="Akashi H."/>
            <person name="Anderson W.W."/>
            <person name="Aquadro C.F."/>
            <person name="Ardell D.H."/>
            <person name="Arguello R."/>
            <person name="Artieri C.G."/>
            <person name="Barbash D.A."/>
            <person name="Barker D."/>
            <person name="Barsanti P."/>
            <person name="Batterham P."/>
            <person name="Batzoglou S."/>
            <person name="Begun D."/>
            <person name="Bhutkar A."/>
            <person name="Blanco E."/>
            <person name="Bosak S.A."/>
            <person name="Bradley R.K."/>
            <person name="Brand A.D."/>
            <person name="Brent M.R."/>
            <person name="Brooks A.N."/>
            <person name="Brown R.H."/>
            <person name="Butlin R.K."/>
            <person name="Caggese C."/>
            <person name="Calvi B.R."/>
            <person name="Bernardo de Carvalho A."/>
            <person name="Caspi A."/>
            <person name="Castrezana S."/>
            <person name="Celniker S.E."/>
            <person name="Chang J.L."/>
            <person name="Chapple C."/>
            <person name="Chatterji S."/>
            <person name="Chinwalla A."/>
            <person name="Civetta A."/>
            <person name="Clifton S.W."/>
            <person name="Comeron J.M."/>
            <person name="Costello J.C."/>
            <person name="Coyne J.A."/>
            <person name="Daub J."/>
            <person name="David R.G."/>
            <person name="Delcher A.L."/>
            <person name="Delehaunty K."/>
            <person name="Do C.B."/>
            <person name="Ebling H."/>
            <person name="Edwards K."/>
            <person name="Eickbush T."/>
            <person name="Evans J.D."/>
            <person name="Filipski A."/>
            <person name="Findeiss S."/>
            <person name="Freyhult E."/>
            <person name="Fulton L."/>
            <person name="Fulton R."/>
            <person name="Garcia A.C."/>
            <person name="Gardiner A."/>
            <person name="Garfield D.A."/>
            <person name="Garvin B.E."/>
            <person name="Gibson G."/>
            <person name="Gilbert D."/>
            <person name="Gnerre S."/>
            <person name="Godfrey J."/>
            <person name="Good R."/>
            <person name="Gotea V."/>
            <person name="Gravely B."/>
            <person name="Greenberg A.J."/>
            <person name="Griffiths-Jones S."/>
            <person name="Gross S."/>
            <person name="Guigo R."/>
            <person name="Gustafson E.A."/>
            <person name="Haerty W."/>
            <person name="Hahn M.W."/>
            <person name="Halligan D.L."/>
            <person name="Halpern A.L."/>
            <person name="Halter G.M."/>
            <person name="Han M.V."/>
            <person name="Heger A."/>
            <person name="Hillier L."/>
            <person name="Hinrichs A.S."/>
            <person name="Holmes I."/>
            <person name="Hoskins R.A."/>
            <person name="Hubisz M.J."/>
            <person name="Hultmark D."/>
            <person name="Huntley M.A."/>
            <person name="Jaffe D.B."/>
            <person name="Jagadeeshan S."/>
            <person name="Jeck W.R."/>
            <person name="Johnson J."/>
            <person name="Jones C.D."/>
            <person name="Jordan W.C."/>
            <person name="Karpen G.H."/>
            <person name="Kataoka E."/>
            <person name="Keightley P.D."/>
            <person name="Kheradpour P."/>
            <person name="Kirkness E.F."/>
            <person name="Koerich L.B."/>
            <person name="Kristiansen K."/>
            <person name="Kudrna D."/>
            <person name="Kulathinal R.J."/>
            <person name="Kumar S."/>
            <person name="Kwok R."/>
            <person name="Lander E."/>
            <person name="Langley C.H."/>
            <person name="Lapoint R."/>
            <person name="Lazzaro B.P."/>
            <person name="Lee S.J."/>
            <person name="Levesque L."/>
            <person name="Li R."/>
            <person name="Lin C.F."/>
            <person name="Lin M.F."/>
            <person name="Lindblad-Toh K."/>
            <person name="Llopart A."/>
            <person name="Long M."/>
            <person name="Low L."/>
            <person name="Lozovsky E."/>
            <person name="Lu J."/>
            <person name="Luo M."/>
            <person name="Machado C.A."/>
            <person name="Makalowski W."/>
            <person name="Marzo M."/>
            <person name="Matsuda M."/>
            <person name="Matzkin L."/>
            <person name="McAllister B."/>
            <person name="McBride C.S."/>
            <person name="McKernan B."/>
            <person name="McKernan K."/>
            <person name="Mendez-Lago M."/>
            <person name="Minx P."/>
            <person name="Mollenhauer M.U."/>
            <person name="Montooth K."/>
            <person name="Mount S.M."/>
            <person name="Mu X."/>
            <person name="Myers E."/>
            <person name="Negre B."/>
            <person name="Newfeld S."/>
            <person name="Nielsen R."/>
            <person name="Noor M.A."/>
            <person name="O'Grady P."/>
            <person name="Pachter L."/>
            <person name="Papaceit M."/>
            <person name="Parisi M.J."/>
            <person name="Parisi M."/>
            <person name="Parts L."/>
            <person name="Pedersen J.S."/>
            <person name="Pesole G."/>
            <person name="Phillippy A.M."/>
            <person name="Ponting C.P."/>
            <person name="Pop M."/>
            <person name="Porcelli D."/>
            <person name="Powell J.R."/>
            <person name="Prohaska S."/>
            <person name="Pruitt K."/>
            <person name="Puig M."/>
            <person name="Quesneville H."/>
            <person name="Ram K.R."/>
            <person name="Rand D."/>
            <person name="Rasmussen M.D."/>
            <person name="Reed L.K."/>
            <person name="Reenan R."/>
            <person name="Reily A."/>
            <person name="Remington K.A."/>
            <person name="Rieger T.T."/>
            <person name="Ritchie M.G."/>
            <person name="Robin C."/>
            <person name="Rogers Y.H."/>
            <person name="Rohde C."/>
            <person name="Rozas J."/>
            <person name="Rubenfield M.J."/>
            <person name="Ruiz A."/>
            <person name="Russo S."/>
            <person name="Salzberg S.L."/>
            <person name="Sanchez-Gracia A."/>
            <person name="Saranga D.J."/>
            <person name="Sato H."/>
            <person name="Schaeffer S.W."/>
            <person name="Schatz M.C."/>
            <person name="Schlenke T."/>
            <person name="Schwartz R."/>
            <person name="Segarra C."/>
            <person name="Singh R.S."/>
            <person name="Sirot L."/>
            <person name="Sirota M."/>
            <person name="Sisneros N.B."/>
            <person name="Smith C.D."/>
            <person name="Smith T.F."/>
            <person name="Spieth J."/>
            <person name="Stage D.E."/>
            <person name="Stark A."/>
            <person name="Stephan W."/>
            <person name="Strausberg R.L."/>
            <person name="Strempel S."/>
            <person name="Sturgill D."/>
            <person name="Sutton G."/>
            <person name="Sutton G.G."/>
            <person name="Tao W."/>
            <person name="Teichmann S."/>
            <person name="Tobari Y.N."/>
            <person name="Tomimura Y."/>
            <person name="Tsolas J.M."/>
            <person name="Valente V.L."/>
            <person name="Venter E."/>
            <person name="Venter J.C."/>
            <person name="Vicario S."/>
            <person name="Vieira F.G."/>
            <person name="Vilella A.J."/>
            <person name="Villasante A."/>
            <person name="Walenz B."/>
            <person name="Wang J."/>
            <person name="Wasserman M."/>
            <person name="Watts T."/>
            <person name="Wilson D."/>
            <person name="Wilson R.K."/>
            <person name="Wing R.A."/>
            <person name="Wolfner M.F."/>
            <person name="Wong A."/>
            <person name="Wong G.K."/>
            <person name="Wu C.I."/>
            <person name="Wu G."/>
            <person name="Yamamoto D."/>
            <person name="Yang H.P."/>
            <person name="Yang S.P."/>
            <person name="Yorke J.A."/>
            <person name="Yoshida K."/>
            <person name="Zdobnov E."/>
            <person name="Zhang P."/>
            <person name="Zhang Y."/>
            <person name="Zimin A.V."/>
            <person name="Baldwin J."/>
            <person name="Abdouelleil A."/>
            <person name="Abdulkadir J."/>
            <person name="Abebe A."/>
            <person name="Abera B."/>
            <person name="Abreu J."/>
            <person name="Acer S.C."/>
            <person name="Aftuck L."/>
            <person name="Alexander A."/>
            <person name="An P."/>
            <person name="Anderson E."/>
            <person name="Anderson S."/>
            <person name="Arachi H."/>
            <person name="Azer M."/>
            <person name="Bachantsang P."/>
            <person name="Barry A."/>
            <person name="Bayul T."/>
            <person name="Berlin A."/>
            <person name="Bessette D."/>
            <person name="Bloom T."/>
            <person name="Blye J."/>
            <person name="Boguslavskiy L."/>
            <person name="Bonnet C."/>
            <person name="Boukhgalter B."/>
            <person name="Bourzgui I."/>
            <person name="Brown A."/>
            <person name="Cahill P."/>
            <person name="Channer S."/>
            <person name="Cheshatsang Y."/>
            <person name="Chuda L."/>
            <person name="Citroen M."/>
            <person name="Collymore A."/>
            <person name="Cooke P."/>
            <person name="Costello M."/>
            <person name="D'Aco K."/>
            <person name="Daza R."/>
            <person name="De Haan G."/>
            <person name="DeGray S."/>
            <person name="DeMaso C."/>
            <person name="Dhargay N."/>
            <person name="Dooley K."/>
            <person name="Dooley E."/>
            <person name="Doricent M."/>
            <person name="Dorje P."/>
            <person name="Dorjee K."/>
            <person name="Dupes A."/>
            <person name="Elong R."/>
            <person name="Falk J."/>
            <person name="Farina A."/>
            <person name="Faro S."/>
            <person name="Ferguson D."/>
            <person name="Fisher S."/>
            <person name="Foley C.D."/>
            <person name="Franke A."/>
            <person name="Friedrich D."/>
            <person name="Gadbois L."/>
            <person name="Gearin G."/>
            <person name="Gearin C.R."/>
            <person name="Giannoukos G."/>
            <person name="Goode T."/>
            <person name="Graham J."/>
            <person name="Grandbois E."/>
            <person name="Grewal S."/>
            <person name="Gyaltsen K."/>
            <person name="Hafez N."/>
            <person name="Hagos B."/>
            <person name="Hall J."/>
            <person name="Henson C."/>
            <person name="Hollinger A."/>
            <person name="Honan T."/>
            <person name="Huard M.D."/>
            <person name="Hughes L."/>
            <person name="Hurhula B."/>
            <person name="Husby M.E."/>
            <person name="Kamat A."/>
            <person name="Kanga B."/>
            <person name="Kashin S."/>
            <person name="Khazanovich D."/>
            <person name="Kisner P."/>
            <person name="Lance K."/>
            <person name="Lara M."/>
            <person name="Lee W."/>
            <person name="Lennon N."/>
            <person name="Letendre F."/>
            <person name="LeVine R."/>
            <person name="Lipovsky A."/>
            <person name="Liu X."/>
            <person name="Liu J."/>
            <person name="Liu S."/>
            <person name="Lokyitsang T."/>
            <person name="Lokyitsang Y."/>
            <person name="Lubonja R."/>
            <person name="Lui A."/>
            <person name="MacDonald P."/>
            <person name="Magnisalis V."/>
            <person name="Maru K."/>
            <person name="Matthews C."/>
            <person name="McCusker W."/>
            <person name="McDonough S."/>
            <person name="Mehta T."/>
            <person name="Meldrim J."/>
            <person name="Meneus L."/>
            <person name="Mihai O."/>
            <person name="Mihalev A."/>
            <person name="Mihova T."/>
            <person name="Mittelman R."/>
            <person name="Mlenga V."/>
            <person name="Montmayeur A."/>
            <person name="Mulrain L."/>
            <person name="Navidi A."/>
            <person name="Naylor J."/>
            <person name="Negash T."/>
            <person name="Nguyen T."/>
            <person name="Nguyen N."/>
            <person name="Nicol R."/>
            <person name="Norbu C."/>
            <person name="Norbu N."/>
            <person name="Novod N."/>
            <person name="O'Neill B."/>
            <person name="Osman S."/>
            <person name="Markiewicz E."/>
            <person name="Oyono O.L."/>
            <person name="Patti C."/>
            <person name="Phunkhang P."/>
            <person name="Pierre F."/>
            <person name="Priest M."/>
            <person name="Raghuraman S."/>
            <person name="Rege F."/>
            <person name="Reyes R."/>
            <person name="Rise C."/>
            <person name="Rogov P."/>
            <person name="Ross K."/>
            <person name="Ryan E."/>
            <person name="Settipalli S."/>
            <person name="Shea T."/>
            <person name="Sherpa N."/>
            <person name="Shi L."/>
            <person name="Shih D."/>
            <person name="Sparrow T."/>
            <person name="Spaulding J."/>
            <person name="Stalker J."/>
            <person name="Stange-Thomann N."/>
            <person name="Stavropoulos S."/>
            <person name="Stone C."/>
            <person name="Strader C."/>
            <person name="Tesfaye S."/>
            <person name="Thomson T."/>
            <person name="Thoulutsang Y."/>
            <person name="Thoulutsang D."/>
            <person name="Topham K."/>
            <person name="Topping I."/>
            <person name="Tsamla T."/>
            <person name="Vassiliev H."/>
            <person name="Vo A."/>
            <person name="Wangchuk T."/>
            <person name="Wangdi T."/>
            <person name="Weiand M."/>
            <person name="Wilkinson J."/>
            <person name="Wilson A."/>
            <person name="Yadav S."/>
            <person name="Young G."/>
            <person name="Yu Q."/>
            <person name="Zembek L."/>
            <person name="Zhong D."/>
            <person name="Zimmer A."/>
            <person name="Zwirko Z."/>
            <person name="Jaffe D.B."/>
            <person name="Alvarez P."/>
            <person name="Brockman W."/>
            <person name="Butler J."/>
            <person name="Chin C."/>
            <person name="Gnerre S."/>
            <person name="Grabherr M."/>
            <person name="Kleber M."/>
            <person name="Mauceli E."/>
            <person name="MacCallum I."/>
        </authorList>
    </citation>
    <scope>NUCLEOTIDE SEQUENCE [LARGE SCALE GENOMIC DNA]</scope>
    <source>
        <strain evidence="3">Tucson 15010-1051.87</strain>
    </source>
</reference>
<gene>
    <name evidence="2" type="primary">Dvir\GJ16406</name>
    <name evidence="2" type="ORF">Dvir_GJ16406</name>
</gene>
<sequence>MADHQQQQQQQEQEPQQTPASGTRQRQRRRSPPPMPSDDVMRNTIARCLTQIVVNMQNADIQQRCRELLQVEDLTQGAHIRILAALEQIDGQREQRERAANERRQRRANKSI</sequence>
<dbReference type="InParanoid" id="B4M7Q4"/>
<dbReference type="PhylomeDB" id="B4M7Q4"/>
<feature type="compositionally biased region" description="Low complexity" evidence="1">
    <location>
        <begin position="1"/>
        <end position="17"/>
    </location>
</feature>
<feature type="compositionally biased region" description="Basic and acidic residues" evidence="1">
    <location>
        <begin position="91"/>
        <end position="103"/>
    </location>
</feature>
<name>B4M7Q4_DROVI</name>
<dbReference type="Proteomes" id="UP000008792">
    <property type="component" value="Unassembled WGS sequence"/>
</dbReference>
<keyword evidence="3" id="KW-1185">Reference proteome</keyword>
<dbReference type="eggNOG" id="ENOG502T8UE">
    <property type="taxonomic scope" value="Eukaryota"/>
</dbReference>
<proteinExistence type="predicted"/>
<evidence type="ECO:0000256" key="1">
    <source>
        <dbReference type="SAM" id="MobiDB-lite"/>
    </source>
</evidence>